<proteinExistence type="predicted"/>
<dbReference type="EMBL" id="OBQI01000002">
    <property type="protein sequence ID" value="SOC48755.1"/>
    <property type="molecule type" value="Genomic_DNA"/>
</dbReference>
<feature type="region of interest" description="Disordered" evidence="1">
    <location>
        <begin position="1"/>
        <end position="22"/>
    </location>
</feature>
<dbReference type="Proteomes" id="UP000219435">
    <property type="component" value="Unassembled WGS sequence"/>
</dbReference>
<evidence type="ECO:0000313" key="3">
    <source>
        <dbReference type="Proteomes" id="UP000219435"/>
    </source>
</evidence>
<dbReference type="OrthoDB" id="5191556at2"/>
<name>A0A285V3Q3_9ACTN</name>
<dbReference type="AlphaFoldDB" id="A0A285V3Q3"/>
<accession>A0A285V3Q3</accession>
<protein>
    <submittedName>
        <fullName evidence="2">Uncharacterized protein</fullName>
    </submittedName>
</protein>
<feature type="compositionally biased region" description="Basic and acidic residues" evidence="1">
    <location>
        <begin position="1"/>
        <end position="13"/>
    </location>
</feature>
<reference evidence="3" key="1">
    <citation type="submission" date="2017-08" db="EMBL/GenBank/DDBJ databases">
        <authorList>
            <person name="Varghese N."/>
            <person name="Submissions S."/>
        </authorList>
    </citation>
    <scope>NUCLEOTIDE SEQUENCE [LARGE SCALE GENOMIC DNA]</scope>
    <source>
        <strain evidence="3">DSM 4725</strain>
    </source>
</reference>
<gene>
    <name evidence="2" type="ORF">SAMN05660748_1463</name>
</gene>
<evidence type="ECO:0000313" key="2">
    <source>
        <dbReference type="EMBL" id="SOC48755.1"/>
    </source>
</evidence>
<dbReference type="RefSeq" id="WP_097194368.1">
    <property type="nucleotide sequence ID" value="NZ_OBQI01000002.1"/>
</dbReference>
<evidence type="ECO:0000256" key="1">
    <source>
        <dbReference type="SAM" id="MobiDB-lite"/>
    </source>
</evidence>
<sequence>MDAISRLDGRTGDGGDPDWTWAPFAPEEPVDIARFRIEEWAPASTVRHPWVRVGRFTLLYRRAA</sequence>
<organism evidence="2 3">
    <name type="scientific">Blastococcus aggregatus</name>
    <dbReference type="NCBI Taxonomy" id="38502"/>
    <lineage>
        <taxon>Bacteria</taxon>
        <taxon>Bacillati</taxon>
        <taxon>Actinomycetota</taxon>
        <taxon>Actinomycetes</taxon>
        <taxon>Geodermatophilales</taxon>
        <taxon>Geodermatophilaceae</taxon>
        <taxon>Blastococcus</taxon>
    </lineage>
</organism>
<keyword evidence="3" id="KW-1185">Reference proteome</keyword>